<feature type="signal peptide" evidence="1">
    <location>
        <begin position="1"/>
        <end position="17"/>
    </location>
</feature>
<comment type="caution">
    <text evidence="2">The sequence shown here is derived from an EMBL/GenBank/DDBJ whole genome shotgun (WGS) entry which is preliminary data.</text>
</comment>
<organism evidence="2 3">
    <name type="scientific">Dillenia turbinata</name>
    <dbReference type="NCBI Taxonomy" id="194707"/>
    <lineage>
        <taxon>Eukaryota</taxon>
        <taxon>Viridiplantae</taxon>
        <taxon>Streptophyta</taxon>
        <taxon>Embryophyta</taxon>
        <taxon>Tracheophyta</taxon>
        <taxon>Spermatophyta</taxon>
        <taxon>Magnoliopsida</taxon>
        <taxon>eudicotyledons</taxon>
        <taxon>Gunneridae</taxon>
        <taxon>Pentapetalae</taxon>
        <taxon>Dilleniales</taxon>
        <taxon>Dilleniaceae</taxon>
        <taxon>Dillenia</taxon>
    </lineage>
</organism>
<keyword evidence="2" id="KW-0812">Transmembrane</keyword>
<dbReference type="Gene3D" id="3.50.50.60">
    <property type="entry name" value="FAD/NAD(P)-binding domain"/>
    <property type="match status" value="1"/>
</dbReference>
<keyword evidence="2" id="KW-0472">Membrane</keyword>
<dbReference type="Pfam" id="PF15054">
    <property type="entry name" value="DUF4535"/>
    <property type="match status" value="1"/>
</dbReference>
<dbReference type="AlphaFoldDB" id="A0AAN8UTF6"/>
<dbReference type="EMBL" id="JBAMMX010000021">
    <property type="protein sequence ID" value="KAK6920304.1"/>
    <property type="molecule type" value="Genomic_DNA"/>
</dbReference>
<accession>A0AAN8UTF6</accession>
<gene>
    <name evidence="2" type="ORF">RJ641_016208</name>
</gene>
<keyword evidence="1" id="KW-0732">Signal</keyword>
<dbReference type="PANTHER" id="PTHR33528:SF14">
    <property type="entry name" value="SOLUTE CARRIER FAMILY 35 MEMBER A4"/>
    <property type="match status" value="1"/>
</dbReference>
<dbReference type="PANTHER" id="PTHR33528">
    <property type="entry name" value="OS07G0239500 PROTEIN"/>
    <property type="match status" value="1"/>
</dbReference>
<dbReference type="InterPro" id="IPR036188">
    <property type="entry name" value="FAD/NAD-bd_sf"/>
</dbReference>
<proteinExistence type="predicted"/>
<keyword evidence="3" id="KW-1185">Reference proteome</keyword>
<evidence type="ECO:0000313" key="2">
    <source>
        <dbReference type="EMBL" id="KAK6920304.1"/>
    </source>
</evidence>
<sequence>MGIIRSAFSFMLGTVCGVYIAQNYKVPDIKKMLDDLYKISQAWIHDQDCKYTATTTVLLNHFEIRRSIVMQTLVARTSWEPKMITPEDYIVGIIGAGPNASDISRLIFPVANVHLASRVRNVAFAKLENHDNARQHATNLAENSIVKQSRLLPSLIIELQSKWVAKVLSGKVVLPTKEEMAASVEKLYRYVDETGWPKRFTHKLQ</sequence>
<dbReference type="Proteomes" id="UP001370490">
    <property type="component" value="Unassembled WGS sequence"/>
</dbReference>
<evidence type="ECO:0000313" key="3">
    <source>
        <dbReference type="Proteomes" id="UP001370490"/>
    </source>
</evidence>
<protein>
    <submittedName>
        <fullName evidence="2">Short transmembrane mitochondrial protein 1</fullName>
    </submittedName>
</protein>
<reference evidence="2 3" key="1">
    <citation type="submission" date="2023-12" db="EMBL/GenBank/DDBJ databases">
        <title>A high-quality genome assembly for Dillenia turbinata (Dilleniales).</title>
        <authorList>
            <person name="Chanderbali A."/>
        </authorList>
    </citation>
    <scope>NUCLEOTIDE SEQUENCE [LARGE SCALE GENOMIC DNA]</scope>
    <source>
        <strain evidence="2">LSX21</strain>
        <tissue evidence="2">Leaf</tissue>
    </source>
</reference>
<feature type="chain" id="PRO_5042965470" evidence="1">
    <location>
        <begin position="18"/>
        <end position="205"/>
    </location>
</feature>
<dbReference type="InterPro" id="IPR027854">
    <property type="entry name" value="STMP1"/>
</dbReference>
<name>A0AAN8UTF6_9MAGN</name>
<evidence type="ECO:0000256" key="1">
    <source>
        <dbReference type="SAM" id="SignalP"/>
    </source>
</evidence>